<geneLocation type="plasmid" evidence="2">
    <name>unnamed1</name>
</geneLocation>
<dbReference type="EMBL" id="CP163434">
    <property type="protein sequence ID" value="XDQ23059.1"/>
    <property type="molecule type" value="Genomic_DNA"/>
</dbReference>
<dbReference type="AlphaFoldDB" id="A0AB39P1J6"/>
<dbReference type="Pfam" id="PF01370">
    <property type="entry name" value="Epimerase"/>
    <property type="match status" value="1"/>
</dbReference>
<protein>
    <submittedName>
        <fullName evidence="2">NAD-dependent epimerase/dehydratase family protein</fullName>
    </submittedName>
</protein>
<accession>A0AB39P1J6</accession>
<gene>
    <name evidence="2" type="ORF">AB5J48_33430</name>
</gene>
<dbReference type="InterPro" id="IPR001509">
    <property type="entry name" value="Epimerase_deHydtase"/>
</dbReference>
<name>A0AB39P1J6_9ACTN</name>
<dbReference type="InterPro" id="IPR036291">
    <property type="entry name" value="NAD(P)-bd_dom_sf"/>
</dbReference>
<dbReference type="RefSeq" id="WP_369153596.1">
    <property type="nucleotide sequence ID" value="NZ_CP163434.1"/>
</dbReference>
<evidence type="ECO:0000259" key="1">
    <source>
        <dbReference type="Pfam" id="PF01370"/>
    </source>
</evidence>
<proteinExistence type="predicted"/>
<dbReference type="SUPFAM" id="SSF51735">
    <property type="entry name" value="NAD(P)-binding Rossmann-fold domains"/>
    <property type="match status" value="1"/>
</dbReference>
<evidence type="ECO:0000313" key="2">
    <source>
        <dbReference type="EMBL" id="XDQ23059.1"/>
    </source>
</evidence>
<sequence length="39" mass="4350">MRVFLTGGSGFVGQHLIRRLRSEGHEVVALPAPPRVPRR</sequence>
<dbReference type="Gene3D" id="3.40.50.720">
    <property type="entry name" value="NAD(P)-binding Rossmann-like Domain"/>
    <property type="match status" value="1"/>
</dbReference>
<reference evidence="2" key="1">
    <citation type="submission" date="2024-07" db="EMBL/GenBank/DDBJ databases">
        <authorList>
            <person name="Yu S.T."/>
        </authorList>
    </citation>
    <scope>NUCLEOTIDE SEQUENCE</scope>
    <source>
        <strain evidence="2">R17</strain>
        <plasmid evidence="2">unnamed1</plasmid>
    </source>
</reference>
<feature type="domain" description="NAD-dependent epimerase/dehydratase" evidence="1">
    <location>
        <begin position="3"/>
        <end position="32"/>
    </location>
</feature>
<organism evidence="2">
    <name type="scientific">Streptomyces sp. R17</name>
    <dbReference type="NCBI Taxonomy" id="3238626"/>
    <lineage>
        <taxon>Bacteria</taxon>
        <taxon>Bacillati</taxon>
        <taxon>Actinomycetota</taxon>
        <taxon>Actinomycetes</taxon>
        <taxon>Kitasatosporales</taxon>
        <taxon>Streptomycetaceae</taxon>
        <taxon>Streptomyces</taxon>
    </lineage>
</organism>
<keyword evidence="2" id="KW-0614">Plasmid</keyword>